<gene>
    <name evidence="2" type="ORF">BDV36DRAFT_259288</name>
</gene>
<evidence type="ECO:0000256" key="1">
    <source>
        <dbReference type="SAM" id="Phobius"/>
    </source>
</evidence>
<name>A0ABQ6WHR7_9EURO</name>
<keyword evidence="1" id="KW-0472">Membrane</keyword>
<organism evidence="2 3">
    <name type="scientific">Aspergillus pseudocaelatus</name>
    <dbReference type="NCBI Taxonomy" id="1825620"/>
    <lineage>
        <taxon>Eukaryota</taxon>
        <taxon>Fungi</taxon>
        <taxon>Dikarya</taxon>
        <taxon>Ascomycota</taxon>
        <taxon>Pezizomycotina</taxon>
        <taxon>Eurotiomycetes</taxon>
        <taxon>Eurotiomycetidae</taxon>
        <taxon>Eurotiales</taxon>
        <taxon>Aspergillaceae</taxon>
        <taxon>Aspergillus</taxon>
        <taxon>Aspergillus subgen. Circumdati</taxon>
    </lineage>
</organism>
<reference evidence="2 3" key="1">
    <citation type="submission" date="2019-04" db="EMBL/GenBank/DDBJ databases">
        <authorList>
            <consortium name="DOE Joint Genome Institute"/>
            <person name="Mondo S."/>
            <person name="Kjaerbolling I."/>
            <person name="Vesth T."/>
            <person name="Frisvad J.C."/>
            <person name="Nybo J.L."/>
            <person name="Theobald S."/>
            <person name="Kildgaard S."/>
            <person name="Isbrandt T."/>
            <person name="Kuo A."/>
            <person name="Sato A."/>
            <person name="Lyhne E.K."/>
            <person name="Kogle M.E."/>
            <person name="Wiebenga A."/>
            <person name="Kun R.S."/>
            <person name="Lubbers R.J."/>
            <person name="Makela M.R."/>
            <person name="Barry K."/>
            <person name="Chovatia M."/>
            <person name="Clum A."/>
            <person name="Daum C."/>
            <person name="Haridas S."/>
            <person name="He G."/>
            <person name="LaButti K."/>
            <person name="Lipzen A."/>
            <person name="Riley R."/>
            <person name="Salamov A."/>
            <person name="Simmons B.A."/>
            <person name="Magnuson J.K."/>
            <person name="Henrissat B."/>
            <person name="Mortensen U.H."/>
            <person name="Larsen T.O."/>
            <person name="Devries R.P."/>
            <person name="Grigoriev I.V."/>
            <person name="Machida M."/>
            <person name="Baker S.E."/>
            <person name="Andersen M.R."/>
            <person name="Cantor M.N."/>
            <person name="Hua S.X."/>
        </authorList>
    </citation>
    <scope>NUCLEOTIDE SEQUENCE [LARGE SCALE GENOMIC DNA]</scope>
    <source>
        <strain evidence="2 3">CBS 117616</strain>
    </source>
</reference>
<feature type="transmembrane region" description="Helical" evidence="1">
    <location>
        <begin position="12"/>
        <end position="34"/>
    </location>
</feature>
<proteinExistence type="predicted"/>
<protein>
    <submittedName>
        <fullName evidence="2">Uncharacterized protein</fullName>
    </submittedName>
</protein>
<evidence type="ECO:0000313" key="3">
    <source>
        <dbReference type="Proteomes" id="UP000325395"/>
    </source>
</evidence>
<keyword evidence="3" id="KW-1185">Reference proteome</keyword>
<accession>A0ABQ6WHR7</accession>
<dbReference type="EMBL" id="ML735748">
    <property type="protein sequence ID" value="KAE8416666.1"/>
    <property type="molecule type" value="Genomic_DNA"/>
</dbReference>
<evidence type="ECO:0000313" key="2">
    <source>
        <dbReference type="EMBL" id="KAE8416666.1"/>
    </source>
</evidence>
<sequence length="66" mass="7793">MCITNSLLIFQFSFFCLFLFLFLFLFFFFFALSFKIFDVGYGRFVQISLFESARLGYLHSGGAREN</sequence>
<dbReference type="Proteomes" id="UP000325395">
    <property type="component" value="Unassembled WGS sequence"/>
</dbReference>
<keyword evidence="1" id="KW-1133">Transmembrane helix</keyword>
<keyword evidence="1" id="KW-0812">Transmembrane</keyword>